<dbReference type="InterPro" id="IPR010540">
    <property type="entry name" value="CmpB_TMEM229"/>
</dbReference>
<dbReference type="EMBL" id="JADIMS010000080">
    <property type="protein sequence ID" value="MBO8450398.1"/>
    <property type="molecule type" value="Genomic_DNA"/>
</dbReference>
<accession>A0A9D9ENY3</accession>
<comment type="caution">
    <text evidence="2">The sequence shown here is derived from an EMBL/GenBank/DDBJ whole genome shotgun (WGS) entry which is preliminary data.</text>
</comment>
<evidence type="ECO:0000313" key="2">
    <source>
        <dbReference type="EMBL" id="MBO8450398.1"/>
    </source>
</evidence>
<sequence>MTEFLYFLFYSFTGWVYETLLCSVKERRFVNRGFLTGPYCPIYGCGALIDVVLLRPFSNPLVLFLLSMALCSVLEYITSYLMEKIFHARWWDYSHMKFNLNGRICLLGALAFGAMSLVLVLFLHPLVVSVAAAIPPRVRLIGGSVLAAGFAADVVTTLAGLASLDTRLREFSAMLKEEAESAGTAFAERLKRRPGKLSAAHRAFLLKMSFQQRRTLRSFANFHSAKYERAVEELRALLAERVKNRKKTDAAGDYAEN</sequence>
<dbReference type="AlphaFoldDB" id="A0A9D9ENY3"/>
<dbReference type="Proteomes" id="UP000823616">
    <property type="component" value="Unassembled WGS sequence"/>
</dbReference>
<feature type="transmembrane region" description="Helical" evidence="1">
    <location>
        <begin position="140"/>
        <end position="164"/>
    </location>
</feature>
<evidence type="ECO:0000313" key="3">
    <source>
        <dbReference type="Proteomes" id="UP000823616"/>
    </source>
</evidence>
<gene>
    <name evidence="2" type="ORF">IAA96_04755</name>
</gene>
<reference evidence="2" key="2">
    <citation type="journal article" date="2021" name="PeerJ">
        <title>Extensive microbial diversity within the chicken gut microbiome revealed by metagenomics and culture.</title>
        <authorList>
            <person name="Gilroy R."/>
            <person name="Ravi A."/>
            <person name="Getino M."/>
            <person name="Pursley I."/>
            <person name="Horton D.L."/>
            <person name="Alikhan N.F."/>
            <person name="Baker D."/>
            <person name="Gharbi K."/>
            <person name="Hall N."/>
            <person name="Watson M."/>
            <person name="Adriaenssens E.M."/>
            <person name="Foster-Nyarko E."/>
            <person name="Jarju S."/>
            <person name="Secka A."/>
            <person name="Antonio M."/>
            <person name="Oren A."/>
            <person name="Chaudhuri R.R."/>
            <person name="La Ragione R."/>
            <person name="Hildebrand F."/>
            <person name="Pallen M.J."/>
        </authorList>
    </citation>
    <scope>NUCLEOTIDE SEQUENCE</scope>
    <source>
        <strain evidence="2">B3-4054</strain>
    </source>
</reference>
<name>A0A9D9ENY3_9SPIR</name>
<keyword evidence="1" id="KW-0472">Membrane</keyword>
<proteinExistence type="predicted"/>
<reference evidence="2" key="1">
    <citation type="submission" date="2020-10" db="EMBL/GenBank/DDBJ databases">
        <authorList>
            <person name="Gilroy R."/>
        </authorList>
    </citation>
    <scope>NUCLEOTIDE SEQUENCE</scope>
    <source>
        <strain evidence="2">B3-4054</strain>
    </source>
</reference>
<feature type="transmembrane region" description="Helical" evidence="1">
    <location>
        <begin position="61"/>
        <end position="83"/>
    </location>
</feature>
<organism evidence="2 3">
    <name type="scientific">Candidatus Avitreponema avistercoris</name>
    <dbReference type="NCBI Taxonomy" id="2840705"/>
    <lineage>
        <taxon>Bacteria</taxon>
        <taxon>Pseudomonadati</taxon>
        <taxon>Spirochaetota</taxon>
        <taxon>Spirochaetia</taxon>
        <taxon>Spirochaetales</taxon>
        <taxon>Candidatus Avitreponema</taxon>
    </lineage>
</organism>
<feature type="transmembrane region" description="Helical" evidence="1">
    <location>
        <begin position="36"/>
        <end position="55"/>
    </location>
</feature>
<feature type="transmembrane region" description="Helical" evidence="1">
    <location>
        <begin position="104"/>
        <end position="134"/>
    </location>
</feature>
<feature type="transmembrane region" description="Helical" evidence="1">
    <location>
        <begin position="6"/>
        <end position="24"/>
    </location>
</feature>
<dbReference type="Pfam" id="PF06541">
    <property type="entry name" value="ABC_trans_CmpB"/>
    <property type="match status" value="1"/>
</dbReference>
<keyword evidence="1" id="KW-1133">Transmembrane helix</keyword>
<keyword evidence="1" id="KW-0812">Transmembrane</keyword>
<evidence type="ECO:0000256" key="1">
    <source>
        <dbReference type="SAM" id="Phobius"/>
    </source>
</evidence>
<protein>
    <submittedName>
        <fullName evidence="2">ABC transporter permease</fullName>
    </submittedName>
</protein>